<keyword evidence="3 4" id="KW-0012">Acyltransferase</keyword>
<dbReference type="Pfam" id="PF02803">
    <property type="entry name" value="Thiolase_C"/>
    <property type="match status" value="1"/>
</dbReference>
<sequence length="383" mass="40511">MAEAYVLDAVRTPVGRRGGALAKVHPADLGAHVIQEVVRRSGVDPALVDDVILGCVDTLGPQAGNLARTAWLVAGFPDHVPGVTVDRQCGSSQQAVHFAAQAVLSGTADLVLAGGVQNMSAVPIGSAMLAGRELGFPDPFTGSRGWQERYGDEEVSQFRSADLIARHWDLSRARLEEFALRSHERAIAAADEGRFDAELVACGDFRVDEGPRRDTSLAKMAALQPLSAGSRITAAVASQLSDGASATLLASEKFVEEQQLTPKARIHHLSVRAADPVWMLTGPIPATAHALRKTGLTIGDIDLFEVNEAFASVVLAWLDETGADPERVNVNGGAIALGHPIGASGTKLFATLLHELDRREARFGLQTMCEGGGTANVTIIERL</sequence>
<evidence type="ECO:0000256" key="4">
    <source>
        <dbReference type="RuleBase" id="RU003557"/>
    </source>
</evidence>
<dbReference type="EMBL" id="CP142149">
    <property type="protein sequence ID" value="WSE30884.1"/>
    <property type="molecule type" value="Genomic_DNA"/>
</dbReference>
<dbReference type="InterPro" id="IPR020617">
    <property type="entry name" value="Thiolase_C"/>
</dbReference>
<evidence type="ECO:0000256" key="2">
    <source>
        <dbReference type="ARBA" id="ARBA00022679"/>
    </source>
</evidence>
<dbReference type="InterPro" id="IPR002155">
    <property type="entry name" value="Thiolase"/>
</dbReference>
<accession>A0ABZ1I8W6</accession>
<reference evidence="7 8" key="1">
    <citation type="journal article" date="2015" name="Int. J. Syst. Evol. Microbiol.">
        <title>Amycolatopsis rhabdoformis sp. nov., an actinomycete isolated from a tropical forest soil.</title>
        <authorList>
            <person name="Souza W.R."/>
            <person name="Silva R.E."/>
            <person name="Goodfellow M."/>
            <person name="Busarakam K."/>
            <person name="Figueiro F.S."/>
            <person name="Ferreira D."/>
            <person name="Rodrigues-Filho E."/>
            <person name="Moraes L.A.B."/>
            <person name="Zucchi T.D."/>
        </authorList>
    </citation>
    <scope>NUCLEOTIDE SEQUENCE [LARGE SCALE GENOMIC DNA]</scope>
    <source>
        <strain evidence="7 8">NCIMB 14900</strain>
    </source>
</reference>
<dbReference type="InterPro" id="IPR020616">
    <property type="entry name" value="Thiolase_N"/>
</dbReference>
<evidence type="ECO:0000313" key="8">
    <source>
        <dbReference type="Proteomes" id="UP001330812"/>
    </source>
</evidence>
<dbReference type="NCBIfam" id="NF005865">
    <property type="entry name" value="PRK07801.1"/>
    <property type="match status" value="1"/>
</dbReference>
<feature type="domain" description="Thiolase N-terminal" evidence="5">
    <location>
        <begin position="5"/>
        <end position="252"/>
    </location>
</feature>
<name>A0ABZ1I8W6_9PSEU</name>
<protein>
    <submittedName>
        <fullName evidence="7">Acetyl-CoA C-acetyltransferase</fullName>
        <ecNumber evidence="7">2.3.1.9</ecNumber>
    </submittedName>
</protein>
<organism evidence="7 8">
    <name type="scientific">Amycolatopsis rhabdoformis</name>
    <dbReference type="NCBI Taxonomy" id="1448059"/>
    <lineage>
        <taxon>Bacteria</taxon>
        <taxon>Bacillati</taxon>
        <taxon>Actinomycetota</taxon>
        <taxon>Actinomycetes</taxon>
        <taxon>Pseudonocardiales</taxon>
        <taxon>Pseudonocardiaceae</taxon>
        <taxon>Amycolatopsis</taxon>
    </lineage>
</organism>
<dbReference type="CDD" id="cd00751">
    <property type="entry name" value="thiolase"/>
    <property type="match status" value="1"/>
</dbReference>
<dbReference type="PANTHER" id="PTHR43365">
    <property type="entry name" value="BLR7806 PROTEIN"/>
    <property type="match status" value="1"/>
</dbReference>
<dbReference type="PANTHER" id="PTHR43365:SF1">
    <property type="entry name" value="ACETYL-COA C-ACYLTRANSFERASE"/>
    <property type="match status" value="1"/>
</dbReference>
<dbReference type="SUPFAM" id="SSF53901">
    <property type="entry name" value="Thiolase-like"/>
    <property type="match status" value="2"/>
</dbReference>
<evidence type="ECO:0000259" key="5">
    <source>
        <dbReference type="Pfam" id="PF00108"/>
    </source>
</evidence>
<keyword evidence="8" id="KW-1185">Reference proteome</keyword>
<dbReference type="PROSITE" id="PS00737">
    <property type="entry name" value="THIOLASE_2"/>
    <property type="match status" value="1"/>
</dbReference>
<dbReference type="InterPro" id="IPR016039">
    <property type="entry name" value="Thiolase-like"/>
</dbReference>
<dbReference type="PIRSF" id="PIRSF000429">
    <property type="entry name" value="Ac-CoA_Ac_transf"/>
    <property type="match status" value="1"/>
</dbReference>
<evidence type="ECO:0000259" key="6">
    <source>
        <dbReference type="Pfam" id="PF02803"/>
    </source>
</evidence>
<dbReference type="RefSeq" id="WP_326833700.1">
    <property type="nucleotide sequence ID" value="NZ_CP142149.1"/>
</dbReference>
<evidence type="ECO:0000256" key="1">
    <source>
        <dbReference type="ARBA" id="ARBA00010982"/>
    </source>
</evidence>
<gene>
    <name evidence="7" type="ORF">VSH64_01875</name>
</gene>
<dbReference type="InterPro" id="IPR020613">
    <property type="entry name" value="Thiolase_CS"/>
</dbReference>
<keyword evidence="2 4" id="KW-0808">Transferase</keyword>
<dbReference type="GO" id="GO:0003985">
    <property type="term" value="F:acetyl-CoA C-acetyltransferase activity"/>
    <property type="evidence" value="ECO:0007669"/>
    <property type="project" value="UniProtKB-EC"/>
</dbReference>
<dbReference type="Proteomes" id="UP001330812">
    <property type="component" value="Chromosome"/>
</dbReference>
<dbReference type="Pfam" id="PF00108">
    <property type="entry name" value="Thiolase_N"/>
    <property type="match status" value="1"/>
</dbReference>
<comment type="similarity">
    <text evidence="1 4">Belongs to the thiolase-like superfamily. Thiolase family.</text>
</comment>
<proteinExistence type="inferred from homology"/>
<feature type="domain" description="Thiolase C-terminal" evidence="6">
    <location>
        <begin position="260"/>
        <end position="382"/>
    </location>
</feature>
<dbReference type="EC" id="2.3.1.9" evidence="7"/>
<dbReference type="Gene3D" id="3.40.47.10">
    <property type="match status" value="2"/>
</dbReference>
<evidence type="ECO:0000256" key="3">
    <source>
        <dbReference type="ARBA" id="ARBA00023315"/>
    </source>
</evidence>
<evidence type="ECO:0000313" key="7">
    <source>
        <dbReference type="EMBL" id="WSE30884.1"/>
    </source>
</evidence>
<dbReference type="NCBIfam" id="TIGR01930">
    <property type="entry name" value="AcCoA-C-Actrans"/>
    <property type="match status" value="1"/>
</dbReference>